<dbReference type="RefSeq" id="WP_111954381.1">
    <property type="nucleotide sequence ID" value="NZ_CP036313.1"/>
</dbReference>
<accession>A0A328FE94</accession>
<dbReference type="Gene3D" id="3.10.50.40">
    <property type="match status" value="1"/>
</dbReference>
<sequence length="399" mass="45277">MTDFNPSSLADLMIKVAWKDQGYFHQEYYFAKNFNFYRDVFPGTLMKTACDALHDSNTFRVHVAEGRLVPPYSENKVFSLPLSRVDLDDKLIVVPNRFYPRQILKGVPGIFKGNFIPFRVAGINETHLTADLNHPLSLKELDLEFCLLDSRIRSRERGGASTDWLEMALDGPGIQAAVFNGFVCAMDALTFERKDPGRDVDFYSVDRLLGHLDDQAHENLVGIYQDFFGDHDAVLDLMAGWQSHLPDRTRFSKVSGLGMNPHEMDKNPCLTDFLVHDLNESPVLPYEDAAFDHAICSLSVEYLTSPVAVFKEVARVLKPGGRFIVSFSNRWFPEKSISLWENLHEFERVGLVMAYFAASGCFNDFETRSVRGYPRPFDDPHINKTHMSDPIYAVAGTVI</sequence>
<dbReference type="Pfam" id="PF08241">
    <property type="entry name" value="Methyltransf_11"/>
    <property type="match status" value="1"/>
</dbReference>
<protein>
    <submittedName>
        <fullName evidence="3">SAM-dependent methyltransferase</fullName>
    </submittedName>
</protein>
<dbReference type="GO" id="GO:0008757">
    <property type="term" value="F:S-adenosylmethionine-dependent methyltransferase activity"/>
    <property type="evidence" value="ECO:0007669"/>
    <property type="project" value="InterPro"/>
</dbReference>
<reference evidence="3 4" key="1">
    <citation type="submission" date="2018-06" db="EMBL/GenBank/DDBJ databases">
        <title>Complete Genome Sequence of Desulfobacter hydrogenophilus (DSM3380).</title>
        <authorList>
            <person name="Marietou A."/>
            <person name="Schreiber L."/>
            <person name="Marshall I."/>
            <person name="Jorgensen B."/>
        </authorList>
    </citation>
    <scope>NUCLEOTIDE SEQUENCE [LARGE SCALE GENOMIC DNA]</scope>
    <source>
        <strain evidence="3 4">DSM 3380</strain>
    </source>
</reference>
<dbReference type="EMBL" id="QLNI01000008">
    <property type="protein sequence ID" value="RAM03004.1"/>
    <property type="molecule type" value="Genomic_DNA"/>
</dbReference>
<proteinExistence type="predicted"/>
<evidence type="ECO:0000313" key="4">
    <source>
        <dbReference type="Proteomes" id="UP000248798"/>
    </source>
</evidence>
<evidence type="ECO:0000259" key="1">
    <source>
        <dbReference type="Pfam" id="PF08241"/>
    </source>
</evidence>
<feature type="domain" description="Methyltransferase type 11" evidence="1">
    <location>
        <begin position="271"/>
        <end position="325"/>
    </location>
</feature>
<keyword evidence="3" id="KW-0489">Methyltransferase</keyword>
<dbReference type="Proteomes" id="UP000248798">
    <property type="component" value="Unassembled WGS sequence"/>
</dbReference>
<dbReference type="AlphaFoldDB" id="A0A328FE94"/>
<name>A0A328FE94_9BACT</name>
<gene>
    <name evidence="3" type="ORF">DO021_05125</name>
    <name evidence="2" type="ORF">EYB58_07515</name>
</gene>
<dbReference type="Gene3D" id="3.40.50.150">
    <property type="entry name" value="Vaccinia Virus protein VP39"/>
    <property type="match status" value="1"/>
</dbReference>
<dbReference type="InterPro" id="IPR046357">
    <property type="entry name" value="PPIase_dom_sf"/>
</dbReference>
<dbReference type="InterPro" id="IPR013216">
    <property type="entry name" value="Methyltransf_11"/>
</dbReference>
<keyword evidence="3" id="KW-0808">Transferase</keyword>
<dbReference type="EMBL" id="CP036313">
    <property type="protein sequence ID" value="QBH12768.1"/>
    <property type="molecule type" value="Genomic_DNA"/>
</dbReference>
<reference evidence="2 5" key="2">
    <citation type="submission" date="2019-02" db="EMBL/GenBank/DDBJ databases">
        <title>Complete genome sequence of Desulfobacter hydrogenophilus AcRS1.</title>
        <authorList>
            <person name="Marietou A."/>
            <person name="Lund M.B."/>
            <person name="Marshall I.P.G."/>
            <person name="Schreiber L."/>
            <person name="Jorgensen B."/>
        </authorList>
    </citation>
    <scope>NUCLEOTIDE SEQUENCE [LARGE SCALE GENOMIC DNA]</scope>
    <source>
        <strain evidence="2 5">AcRS1</strain>
    </source>
</reference>
<dbReference type="SUPFAM" id="SSF53335">
    <property type="entry name" value="S-adenosyl-L-methionine-dependent methyltransferases"/>
    <property type="match status" value="1"/>
</dbReference>
<dbReference type="PANTHER" id="PTHR43036:SF2">
    <property type="entry name" value="OS04G0481300 PROTEIN"/>
    <property type="match status" value="1"/>
</dbReference>
<evidence type="ECO:0000313" key="5">
    <source>
        <dbReference type="Proteomes" id="UP000293902"/>
    </source>
</evidence>
<dbReference type="Proteomes" id="UP000293902">
    <property type="component" value="Chromosome"/>
</dbReference>
<dbReference type="OrthoDB" id="529208at2"/>
<dbReference type="GO" id="GO:0032259">
    <property type="term" value="P:methylation"/>
    <property type="evidence" value="ECO:0007669"/>
    <property type="project" value="UniProtKB-KW"/>
</dbReference>
<dbReference type="InterPro" id="IPR029063">
    <property type="entry name" value="SAM-dependent_MTases_sf"/>
</dbReference>
<organism evidence="3 4">
    <name type="scientific">Desulfobacter hydrogenophilus</name>
    <dbReference type="NCBI Taxonomy" id="2291"/>
    <lineage>
        <taxon>Bacteria</taxon>
        <taxon>Pseudomonadati</taxon>
        <taxon>Thermodesulfobacteriota</taxon>
        <taxon>Desulfobacteria</taxon>
        <taxon>Desulfobacterales</taxon>
        <taxon>Desulfobacteraceae</taxon>
        <taxon>Desulfobacter</taxon>
    </lineage>
</organism>
<evidence type="ECO:0000313" key="3">
    <source>
        <dbReference type="EMBL" id="RAM03004.1"/>
    </source>
</evidence>
<keyword evidence="5" id="KW-1185">Reference proteome</keyword>
<dbReference type="GO" id="GO:0003755">
    <property type="term" value="F:peptidyl-prolyl cis-trans isomerase activity"/>
    <property type="evidence" value="ECO:0007669"/>
    <property type="project" value="InterPro"/>
</dbReference>
<evidence type="ECO:0000313" key="2">
    <source>
        <dbReference type="EMBL" id="QBH12768.1"/>
    </source>
</evidence>
<dbReference type="PANTHER" id="PTHR43036">
    <property type="entry name" value="OSJNBB0011N17.9 PROTEIN"/>
    <property type="match status" value="1"/>
</dbReference>
<dbReference type="CDD" id="cd02440">
    <property type="entry name" value="AdoMet_MTases"/>
    <property type="match status" value="1"/>
</dbReference>